<keyword evidence="8" id="KW-1185">Reference proteome</keyword>
<dbReference type="Pfam" id="PF00884">
    <property type="entry name" value="Sulfatase"/>
    <property type="match status" value="1"/>
</dbReference>
<accession>A0ABM1P9Z3</accession>
<evidence type="ECO:0000256" key="4">
    <source>
        <dbReference type="ARBA" id="ARBA00022801"/>
    </source>
</evidence>
<dbReference type="Proteomes" id="UP000694904">
    <property type="component" value="Chromosome 4"/>
</dbReference>
<dbReference type="GeneID" id="108614423"/>
<dbReference type="SUPFAM" id="SSF53649">
    <property type="entry name" value="Alkaline phosphatase-like"/>
    <property type="match status" value="1"/>
</dbReference>
<evidence type="ECO:0000256" key="2">
    <source>
        <dbReference type="ARBA" id="ARBA00008779"/>
    </source>
</evidence>
<dbReference type="Gene3D" id="3.30.1120.10">
    <property type="match status" value="1"/>
</dbReference>
<comment type="similarity">
    <text evidence="2">Belongs to the sulfatase family.</text>
</comment>
<evidence type="ECO:0000256" key="1">
    <source>
        <dbReference type="ARBA" id="ARBA00001913"/>
    </source>
</evidence>
<evidence type="ECO:0000313" key="9">
    <source>
        <dbReference type="RefSeq" id="XP_017864029.1"/>
    </source>
</evidence>
<dbReference type="InterPro" id="IPR047115">
    <property type="entry name" value="ARSB"/>
</dbReference>
<dbReference type="Gene3D" id="3.40.720.10">
    <property type="entry name" value="Alkaline Phosphatase, subunit A"/>
    <property type="match status" value="1"/>
</dbReference>
<evidence type="ECO:0000256" key="6">
    <source>
        <dbReference type="ARBA" id="ARBA00023180"/>
    </source>
</evidence>
<dbReference type="PROSITE" id="PS00149">
    <property type="entry name" value="SULFATASE_2"/>
    <property type="match status" value="1"/>
</dbReference>
<reference evidence="8" key="2">
    <citation type="journal article" date="2016" name="G3 (Bethesda)">
        <title>Genome Evolution in Three Species of Cactophilic Drosophila.</title>
        <authorList>
            <person name="Sanchez-Flores A."/>
            <person name="Penazola F."/>
            <person name="Carpinteyro-Ponce J."/>
            <person name="Nazario-Yepiz N."/>
            <person name="Abreu-Goodger C."/>
            <person name="Machado C.A."/>
            <person name="Markow T.A."/>
        </authorList>
    </citation>
    <scope>NUCLEOTIDE SEQUENCE [LARGE SCALE GENOMIC DNA]</scope>
</reference>
<comment type="cofactor">
    <cofactor evidence="1">
        <name>Ca(2+)</name>
        <dbReference type="ChEBI" id="CHEBI:29108"/>
    </cofactor>
</comment>
<dbReference type="PANTHER" id="PTHR10342">
    <property type="entry name" value="ARYLSULFATASE"/>
    <property type="match status" value="1"/>
</dbReference>
<sequence>MLVSVVFEQPHRTVFGAAFKYFSYYHSFIKMRVVILSALLLLLNLGWVKAYDRETNTTRTGSKLPNIIIIMADDMGFDDLSIRGGREFLTPNIDALAFHGRLLDRLYAPAMCTPSRGALLSGKYPIHTGTQHFVISNQEPWSLKLNTTLMPEIFRAAGYSTNLVGKWHLGFARPEFTPTHRGFDYHYGYWGAYIDYYQRRSQMPDKTYIMGYDFRRNMEVECADRGVYMTDLLTNEAERVIQETAAKQQPLFLMINHLAVHTGNDNDPLQVPEEELQKFAHIKDPNHRKYAAMVSKLDQSVGRVIGALARAEQLENSIVIFYSDNGAPSVGMFANTGSNWPLKGQKNSPWEGGLRVAGAIWSPLLKARSSVFTQPIYVGDFLPTLAHAAGIELPDSLQLDGIDLWPQLSGPKEAPHVPREILHSLDDVWNVSSLLLGYWKYVNGTTLAGQYDQQLVQRELDDLDPRANRYVVEVRNSLASRALARFDQQRLTQHRMKNIMIDAKVDCGDMQRGCNALLEECLYDMSVDPCERNNLAYSEQHAEILATMRQRIKQLRAGAVPIQNLPGVAYANPTLHECTWDLFEIKKPGSVPLECDMHGIPCSAQI</sequence>
<keyword evidence="5" id="KW-0106">Calcium</keyword>
<dbReference type="RefSeq" id="XP_017864029.1">
    <property type="nucleotide sequence ID" value="XM_018008540.1"/>
</dbReference>
<evidence type="ECO:0000256" key="3">
    <source>
        <dbReference type="ARBA" id="ARBA00022723"/>
    </source>
</evidence>
<evidence type="ECO:0000313" key="8">
    <source>
        <dbReference type="Proteomes" id="UP000694904"/>
    </source>
</evidence>
<reference evidence="9" key="3">
    <citation type="submission" date="2025-08" db="UniProtKB">
        <authorList>
            <consortium name="RefSeq"/>
        </authorList>
    </citation>
    <scope>IDENTIFICATION</scope>
    <source>
        <tissue evidence="9">Whole organism</tissue>
    </source>
</reference>
<protein>
    <submittedName>
        <fullName evidence="9">Arylsulfatase B</fullName>
    </submittedName>
</protein>
<keyword evidence="4" id="KW-0378">Hydrolase</keyword>
<feature type="domain" description="Sulfatase N-terminal" evidence="7">
    <location>
        <begin position="65"/>
        <end position="391"/>
    </location>
</feature>
<keyword evidence="3" id="KW-0479">Metal-binding</keyword>
<evidence type="ECO:0000256" key="5">
    <source>
        <dbReference type="ARBA" id="ARBA00022837"/>
    </source>
</evidence>
<dbReference type="InterPro" id="IPR000917">
    <property type="entry name" value="Sulfatase_N"/>
</dbReference>
<proteinExistence type="inferred from homology"/>
<gene>
    <name evidence="9" type="primary">LOC108614423</name>
</gene>
<evidence type="ECO:0000259" key="7">
    <source>
        <dbReference type="Pfam" id="PF00884"/>
    </source>
</evidence>
<organism evidence="8 9">
    <name type="scientific">Drosophila arizonae</name>
    <name type="common">Fruit fly</name>
    <dbReference type="NCBI Taxonomy" id="7263"/>
    <lineage>
        <taxon>Eukaryota</taxon>
        <taxon>Metazoa</taxon>
        <taxon>Ecdysozoa</taxon>
        <taxon>Arthropoda</taxon>
        <taxon>Hexapoda</taxon>
        <taxon>Insecta</taxon>
        <taxon>Pterygota</taxon>
        <taxon>Neoptera</taxon>
        <taxon>Endopterygota</taxon>
        <taxon>Diptera</taxon>
        <taxon>Brachycera</taxon>
        <taxon>Muscomorpha</taxon>
        <taxon>Ephydroidea</taxon>
        <taxon>Drosophilidae</taxon>
        <taxon>Drosophila</taxon>
    </lineage>
</organism>
<dbReference type="InterPro" id="IPR017850">
    <property type="entry name" value="Alkaline_phosphatase_core_sf"/>
</dbReference>
<reference evidence="8" key="1">
    <citation type="journal article" date="1997" name="Nucleic Acids Res.">
        <title>tRNAscan-SE: a program for improved detection of transfer RNA genes in genomic sequence.</title>
        <authorList>
            <person name="Lowe T.M."/>
            <person name="Eddy S.R."/>
        </authorList>
    </citation>
    <scope>NUCLEOTIDE SEQUENCE [LARGE SCALE GENOMIC DNA]</scope>
</reference>
<name>A0ABM1P9Z3_DROAR</name>
<dbReference type="PANTHER" id="PTHR10342:SF264">
    <property type="entry name" value="MIP05773P-RELATED"/>
    <property type="match status" value="1"/>
</dbReference>
<dbReference type="CDD" id="cd16029">
    <property type="entry name" value="4-S"/>
    <property type="match status" value="1"/>
</dbReference>
<dbReference type="InterPro" id="IPR024607">
    <property type="entry name" value="Sulfatase_CS"/>
</dbReference>
<keyword evidence="6" id="KW-0325">Glycoprotein</keyword>